<comment type="similarity">
    <text evidence="7">Belongs to the TonB-dependent receptor family.</text>
</comment>
<keyword evidence="2 7" id="KW-0813">Transport</keyword>
<organism evidence="11 12">
    <name type="scientific">Lysobacter cavernae</name>
    <dbReference type="NCBI Taxonomy" id="1685901"/>
    <lineage>
        <taxon>Bacteria</taxon>
        <taxon>Pseudomonadati</taxon>
        <taxon>Pseudomonadota</taxon>
        <taxon>Gammaproteobacteria</taxon>
        <taxon>Lysobacterales</taxon>
        <taxon>Lysobacteraceae</taxon>
        <taxon>Lysobacter</taxon>
    </lineage>
</organism>
<protein>
    <submittedName>
        <fullName evidence="11">Carboxypeptidase regulatory-like domain-containing protein</fullName>
    </submittedName>
</protein>
<reference evidence="12" key="1">
    <citation type="journal article" date="2019" name="Int. J. Syst. Evol. Microbiol.">
        <title>The Global Catalogue of Microorganisms (GCM) 10K type strain sequencing project: providing services to taxonomists for standard genome sequencing and annotation.</title>
        <authorList>
            <consortium name="The Broad Institute Genomics Platform"/>
            <consortium name="The Broad Institute Genome Sequencing Center for Infectious Disease"/>
            <person name="Wu L."/>
            <person name="Ma J."/>
        </authorList>
    </citation>
    <scope>NUCLEOTIDE SEQUENCE [LARGE SCALE GENOMIC DNA]</scope>
    <source>
        <strain evidence="12">KCTC 42875</strain>
    </source>
</reference>
<dbReference type="EMBL" id="JBHRXK010000008">
    <property type="protein sequence ID" value="MFC3552151.1"/>
    <property type="molecule type" value="Genomic_DNA"/>
</dbReference>
<accession>A0ABV7RU40</accession>
<evidence type="ECO:0000259" key="9">
    <source>
        <dbReference type="Pfam" id="PF07715"/>
    </source>
</evidence>
<sequence>MNSKGLRRTALCIAMGVCLSSALSLQSAHAANDDGSLVGRATAGAEVTVRNPDTGFTRTVRADANGNYRFPFLPVGNYTLQANKDGAPLGQPIEVTVSLGNAANVNVGGDATNLATVQVVGSRVVTPVDVTSTESATNVTREELGRLPVERDVLSVATLAPGVNKGEFGGVSFGGSSVAENTVYINGLNVTDFYNRVGFSSLPFSFFQEFQVKTGGYSVEFGRTTGGVINAVTRSGTNEFQAGADMVFDNLLQAHSSNKPGIISRYDETNKNNNYSVWGSGALIKDRLFFFGIYEKRDLDTTNTNDTGETQFVDSSDNDFWGAKLDWQINDSHLLGLFAFSDKNENVEDSYPFDWTTGNRLDSRENRTFSQSGGDNWALTYTGYLTDTFSMKALYGKNERNSSVNSLNDDACNLVQDRRESSDFIGCTSNTAVIDRTDEREAARLDFEWSLGYHLLRFGADRETNTSDYLSRYPGDGLRYEINRVPGSRRVNGTPVRDGVTAYVRTREVANEGEFETLNTAYYVEDNWSVTPNVVLNLGLRLEAFDNKDAAGNSYIKMDDMLAPRFGFSWDVNGDARTKVFGNLGRYFLPVANVINIKQAGPFLDARRFFEFDGFTTFTNPSTGRAYPAPILGAEIGTVDDTQGNGMVGDLRSEVDADMDPVYQDELILGFQSMLADNWSWGVRGIYRRLNNAIDDMEISDTGYCQGNVDKADGDGYSDAGSYLGFVMGNPGKPTSVYVDTDCDGTPDSYTTIDTSQAGWALYDDAGNYLGQRGWDKPKRTYKALEFVIDRAWDDQWSFNASYTLSYSEGNAEGPVNSDTDFADSGRTEAFDNPFVDFNGVGYLPNDHRHQFKFRGTYAFNENWQVGATLDAQSGRPVSEYGAGNPVDDTEFLSHYICAQNCTEDFAPSERIYRLSRRGHYDRLPWTFDLGASISYHTTIGRSNLNAKLAFYNLLDQERVLEVDETLEDQNGIGTLRPEFGRGTVYQSPRYAQLMVSIDF</sequence>
<keyword evidence="3 7" id="KW-1134">Transmembrane beta strand</keyword>
<keyword evidence="6 7" id="KW-0998">Cell outer membrane</keyword>
<evidence type="ECO:0000256" key="7">
    <source>
        <dbReference type="PROSITE-ProRule" id="PRU01360"/>
    </source>
</evidence>
<dbReference type="SUPFAM" id="SSF56935">
    <property type="entry name" value="Porins"/>
    <property type="match status" value="1"/>
</dbReference>
<dbReference type="Gene3D" id="2.170.130.10">
    <property type="entry name" value="TonB-dependent receptor, plug domain"/>
    <property type="match status" value="1"/>
</dbReference>
<feature type="domain" description="TonB-dependent transporter Oar-like beta-barrel" evidence="10">
    <location>
        <begin position="560"/>
        <end position="884"/>
    </location>
</feature>
<proteinExistence type="inferred from homology"/>
<evidence type="ECO:0000256" key="3">
    <source>
        <dbReference type="ARBA" id="ARBA00022452"/>
    </source>
</evidence>
<keyword evidence="5 7" id="KW-0472">Membrane</keyword>
<dbReference type="Gene3D" id="2.40.170.20">
    <property type="entry name" value="TonB-dependent receptor, beta-barrel domain"/>
    <property type="match status" value="1"/>
</dbReference>
<dbReference type="PANTHER" id="PTHR30069:SF46">
    <property type="entry name" value="OAR PROTEIN"/>
    <property type="match status" value="1"/>
</dbReference>
<evidence type="ECO:0000256" key="6">
    <source>
        <dbReference type="ARBA" id="ARBA00023237"/>
    </source>
</evidence>
<feature type="domain" description="TonB-dependent receptor plug" evidence="9">
    <location>
        <begin position="132"/>
        <end position="228"/>
    </location>
</feature>
<dbReference type="Pfam" id="PF25183">
    <property type="entry name" value="OMP_b-brl_4"/>
    <property type="match status" value="2"/>
</dbReference>
<evidence type="ECO:0000256" key="5">
    <source>
        <dbReference type="ARBA" id="ARBA00023136"/>
    </source>
</evidence>
<dbReference type="InterPro" id="IPR036942">
    <property type="entry name" value="Beta-barrel_TonB_sf"/>
</dbReference>
<evidence type="ECO:0000259" key="10">
    <source>
        <dbReference type="Pfam" id="PF25183"/>
    </source>
</evidence>
<comment type="subcellular location">
    <subcellularLocation>
        <location evidence="1 7">Cell outer membrane</location>
        <topology evidence="1 7">Multi-pass membrane protein</topology>
    </subcellularLocation>
</comment>
<dbReference type="SUPFAM" id="SSF49452">
    <property type="entry name" value="Starch-binding domain-like"/>
    <property type="match status" value="1"/>
</dbReference>
<dbReference type="Pfam" id="PF07715">
    <property type="entry name" value="Plug"/>
    <property type="match status" value="1"/>
</dbReference>
<dbReference type="PANTHER" id="PTHR30069">
    <property type="entry name" value="TONB-DEPENDENT OUTER MEMBRANE RECEPTOR"/>
    <property type="match status" value="1"/>
</dbReference>
<gene>
    <name evidence="11" type="ORF">ACFOLC_14190</name>
</gene>
<dbReference type="InterPro" id="IPR012910">
    <property type="entry name" value="Plug_dom"/>
</dbReference>
<dbReference type="Gene3D" id="2.60.40.1120">
    <property type="entry name" value="Carboxypeptidase-like, regulatory domain"/>
    <property type="match status" value="1"/>
</dbReference>
<dbReference type="InterPro" id="IPR057601">
    <property type="entry name" value="Oar-like_b-barrel"/>
</dbReference>
<comment type="caution">
    <text evidence="11">The sequence shown here is derived from an EMBL/GenBank/DDBJ whole genome shotgun (WGS) entry which is preliminary data.</text>
</comment>
<feature type="domain" description="TonB-dependent transporter Oar-like beta-barrel" evidence="10">
    <location>
        <begin position="311"/>
        <end position="546"/>
    </location>
</feature>
<dbReference type="InterPro" id="IPR013784">
    <property type="entry name" value="Carb-bd-like_fold"/>
</dbReference>
<evidence type="ECO:0000256" key="4">
    <source>
        <dbReference type="ARBA" id="ARBA00022692"/>
    </source>
</evidence>
<dbReference type="InterPro" id="IPR039426">
    <property type="entry name" value="TonB-dep_rcpt-like"/>
</dbReference>
<dbReference type="InterPro" id="IPR037066">
    <property type="entry name" value="Plug_dom_sf"/>
</dbReference>
<dbReference type="PROSITE" id="PS52016">
    <property type="entry name" value="TONB_DEPENDENT_REC_3"/>
    <property type="match status" value="1"/>
</dbReference>
<dbReference type="Proteomes" id="UP001595740">
    <property type="component" value="Unassembled WGS sequence"/>
</dbReference>
<evidence type="ECO:0000256" key="8">
    <source>
        <dbReference type="SAM" id="SignalP"/>
    </source>
</evidence>
<evidence type="ECO:0000313" key="11">
    <source>
        <dbReference type="EMBL" id="MFC3552151.1"/>
    </source>
</evidence>
<feature type="signal peptide" evidence="8">
    <location>
        <begin position="1"/>
        <end position="30"/>
    </location>
</feature>
<dbReference type="Pfam" id="PF13620">
    <property type="entry name" value="CarboxypepD_reg"/>
    <property type="match status" value="1"/>
</dbReference>
<name>A0ABV7RU40_9GAMM</name>
<keyword evidence="8" id="KW-0732">Signal</keyword>
<evidence type="ECO:0000256" key="1">
    <source>
        <dbReference type="ARBA" id="ARBA00004571"/>
    </source>
</evidence>
<evidence type="ECO:0000313" key="12">
    <source>
        <dbReference type="Proteomes" id="UP001595740"/>
    </source>
</evidence>
<feature type="chain" id="PRO_5046517794" evidence="8">
    <location>
        <begin position="31"/>
        <end position="1000"/>
    </location>
</feature>
<dbReference type="RefSeq" id="WP_386759914.1">
    <property type="nucleotide sequence ID" value="NZ_JBHRXK010000008.1"/>
</dbReference>
<keyword evidence="12" id="KW-1185">Reference proteome</keyword>
<evidence type="ECO:0000256" key="2">
    <source>
        <dbReference type="ARBA" id="ARBA00022448"/>
    </source>
</evidence>
<keyword evidence="4 7" id="KW-0812">Transmembrane</keyword>